<accession>A0ABQ1ID65</accession>
<keyword evidence="4" id="KW-1185">Reference proteome</keyword>
<dbReference type="InterPro" id="IPR036249">
    <property type="entry name" value="Thioredoxin-like_sf"/>
</dbReference>
<feature type="chain" id="PRO_5047202764" description="SCO family protein" evidence="2">
    <location>
        <begin position="18"/>
        <end position="198"/>
    </location>
</feature>
<evidence type="ECO:0000313" key="4">
    <source>
        <dbReference type="Proteomes" id="UP000646152"/>
    </source>
</evidence>
<evidence type="ECO:0000313" key="3">
    <source>
        <dbReference type="EMBL" id="GGB31698.1"/>
    </source>
</evidence>
<name>A0ABQ1ID65_9GAMM</name>
<keyword evidence="2" id="KW-0732">Signal</keyword>
<sequence length="198" mass="21819">MKILQMLMLLVVFNVHAALPGDSVYQLTSQWQNRYDNPVNLAELAGKKQIVALIYTDCITACPVIVSDMKAIQKALTPVQQQQVGFVLVSLTPARDTPKIMRHFAKKRGLNQHWSLLSGHDADVRTLAMALSIQYMGLADGDIAHSNAISVLDEQGRLQFQQVGLPGGPEALINKVWPQTKLEALRDTPSVKDKPGIL</sequence>
<organism evidence="3 4">
    <name type="scientific">Oceanisphaera marina</name>
    <dbReference type="NCBI Taxonomy" id="2017550"/>
    <lineage>
        <taxon>Bacteria</taxon>
        <taxon>Pseudomonadati</taxon>
        <taxon>Pseudomonadota</taxon>
        <taxon>Gammaproteobacteria</taxon>
        <taxon>Aeromonadales</taxon>
        <taxon>Aeromonadaceae</taxon>
        <taxon>Oceanisphaera</taxon>
    </lineage>
</organism>
<dbReference type="InterPro" id="IPR003782">
    <property type="entry name" value="SCO1/SenC"/>
</dbReference>
<evidence type="ECO:0008006" key="5">
    <source>
        <dbReference type="Google" id="ProtNLM"/>
    </source>
</evidence>
<dbReference type="Proteomes" id="UP000646152">
    <property type="component" value="Unassembled WGS sequence"/>
</dbReference>
<dbReference type="RefSeq" id="WP_188628116.1">
    <property type="nucleotide sequence ID" value="NZ_BMKE01000001.1"/>
</dbReference>
<gene>
    <name evidence="3" type="ORF">GCM10011502_00850</name>
</gene>
<dbReference type="EMBL" id="BMKE01000001">
    <property type="protein sequence ID" value="GGB31698.1"/>
    <property type="molecule type" value="Genomic_DNA"/>
</dbReference>
<dbReference type="Gene3D" id="3.40.30.10">
    <property type="entry name" value="Glutaredoxin"/>
    <property type="match status" value="1"/>
</dbReference>
<dbReference type="SUPFAM" id="SSF52833">
    <property type="entry name" value="Thioredoxin-like"/>
    <property type="match status" value="1"/>
</dbReference>
<evidence type="ECO:0000256" key="1">
    <source>
        <dbReference type="ARBA" id="ARBA00010996"/>
    </source>
</evidence>
<comment type="similarity">
    <text evidence="1">Belongs to the SCO1/2 family.</text>
</comment>
<protein>
    <recommendedName>
        <fullName evidence="5">SCO family protein</fullName>
    </recommendedName>
</protein>
<dbReference type="PANTHER" id="PTHR12151">
    <property type="entry name" value="ELECTRON TRANSPORT PROTIN SCO1/SENC FAMILY MEMBER"/>
    <property type="match status" value="1"/>
</dbReference>
<feature type="signal peptide" evidence="2">
    <location>
        <begin position="1"/>
        <end position="17"/>
    </location>
</feature>
<dbReference type="PANTHER" id="PTHR12151:SF25">
    <property type="entry name" value="LINALOOL DEHYDRATASE_ISOMERASE DOMAIN-CONTAINING PROTEIN"/>
    <property type="match status" value="1"/>
</dbReference>
<dbReference type="Pfam" id="PF02630">
    <property type="entry name" value="SCO1-SenC"/>
    <property type="match status" value="1"/>
</dbReference>
<proteinExistence type="inferred from homology"/>
<reference evidence="4" key="1">
    <citation type="journal article" date="2019" name="Int. J. Syst. Evol. Microbiol.">
        <title>The Global Catalogue of Microorganisms (GCM) 10K type strain sequencing project: providing services to taxonomists for standard genome sequencing and annotation.</title>
        <authorList>
            <consortium name="The Broad Institute Genomics Platform"/>
            <consortium name="The Broad Institute Genome Sequencing Center for Infectious Disease"/>
            <person name="Wu L."/>
            <person name="Ma J."/>
        </authorList>
    </citation>
    <scope>NUCLEOTIDE SEQUENCE [LARGE SCALE GENOMIC DNA]</scope>
    <source>
        <strain evidence="4">CGMCC 1.15923</strain>
    </source>
</reference>
<evidence type="ECO:0000256" key="2">
    <source>
        <dbReference type="SAM" id="SignalP"/>
    </source>
</evidence>
<dbReference type="CDD" id="cd02968">
    <property type="entry name" value="SCO"/>
    <property type="match status" value="1"/>
</dbReference>
<comment type="caution">
    <text evidence="3">The sequence shown here is derived from an EMBL/GenBank/DDBJ whole genome shotgun (WGS) entry which is preliminary data.</text>
</comment>